<dbReference type="SUPFAM" id="SSF54518">
    <property type="entry name" value="Tubby C-terminal domain-like"/>
    <property type="match status" value="1"/>
</dbReference>
<organism evidence="3 4">
    <name type="scientific">Trapa incisa</name>
    <dbReference type="NCBI Taxonomy" id="236973"/>
    <lineage>
        <taxon>Eukaryota</taxon>
        <taxon>Viridiplantae</taxon>
        <taxon>Streptophyta</taxon>
        <taxon>Embryophyta</taxon>
        <taxon>Tracheophyta</taxon>
        <taxon>Spermatophyta</taxon>
        <taxon>Magnoliopsida</taxon>
        <taxon>eudicotyledons</taxon>
        <taxon>Gunneridae</taxon>
        <taxon>Pentapetalae</taxon>
        <taxon>rosids</taxon>
        <taxon>malvids</taxon>
        <taxon>Myrtales</taxon>
        <taxon>Lythraceae</taxon>
        <taxon>Trapa</taxon>
    </lineage>
</organism>
<dbReference type="InterPro" id="IPR025659">
    <property type="entry name" value="Tubby-like_C"/>
</dbReference>
<reference evidence="3 4" key="1">
    <citation type="journal article" date="2023" name="Hortic Res">
        <title>Pangenome of water caltrop reveals structural variations and asymmetric subgenome divergence after allopolyploidization.</title>
        <authorList>
            <person name="Zhang X."/>
            <person name="Chen Y."/>
            <person name="Wang L."/>
            <person name="Yuan Y."/>
            <person name="Fang M."/>
            <person name="Shi L."/>
            <person name="Lu R."/>
            <person name="Comes H.P."/>
            <person name="Ma Y."/>
            <person name="Chen Y."/>
            <person name="Huang G."/>
            <person name="Zhou Y."/>
            <person name="Zheng Z."/>
            <person name="Qiu Y."/>
        </authorList>
    </citation>
    <scope>NUCLEOTIDE SEQUENCE [LARGE SCALE GENOMIC DNA]</scope>
    <source>
        <tissue evidence="3">Roots</tissue>
    </source>
</reference>
<dbReference type="Proteomes" id="UP001345219">
    <property type="component" value="Chromosome 9"/>
</dbReference>
<dbReference type="EMBL" id="JAXIOK010000022">
    <property type="protein sequence ID" value="KAK4743906.1"/>
    <property type="molecule type" value="Genomic_DNA"/>
</dbReference>
<evidence type="ECO:0000256" key="1">
    <source>
        <dbReference type="ARBA" id="ARBA00005437"/>
    </source>
</evidence>
<sequence>MAGFKVHFFSGMAAVVSGDVPCECSFPTSSKRESFTVWMKSLLMQKGNGCTVFNENGEIIYRMDNYDTRRSRKIYLMDLRGRVIFTIVKRKLCIFGCWEGYKSEDPSSNSRDERIWFRVRKQCSMVRKSLYCRVSMLHCKTPRSCYSMEGFASKLEFSIKSSTGAAVAEVKRKQTASGIYLGDDVLALVVEPLVDHSLIVALVAVYGSICRRM</sequence>
<accession>A0AAN7GE99</accession>
<dbReference type="InterPro" id="IPR007612">
    <property type="entry name" value="LOR"/>
</dbReference>
<proteinExistence type="inferred from homology"/>
<evidence type="ECO:0000256" key="2">
    <source>
        <dbReference type="SAM" id="SignalP"/>
    </source>
</evidence>
<gene>
    <name evidence="3" type="ORF">SAY87_010218</name>
</gene>
<keyword evidence="2" id="KW-0732">Signal</keyword>
<evidence type="ECO:0008006" key="5">
    <source>
        <dbReference type="Google" id="ProtNLM"/>
    </source>
</evidence>
<comment type="caution">
    <text evidence="3">The sequence shown here is derived from an EMBL/GenBank/DDBJ whole genome shotgun (WGS) entry which is preliminary data.</text>
</comment>
<feature type="chain" id="PRO_5042908621" description="Protein LURP-one-related 4" evidence="2">
    <location>
        <begin position="19"/>
        <end position="213"/>
    </location>
</feature>
<dbReference type="AlphaFoldDB" id="A0AAN7GE99"/>
<name>A0AAN7GE99_9MYRT</name>
<dbReference type="Pfam" id="PF04525">
    <property type="entry name" value="LOR"/>
    <property type="match status" value="1"/>
</dbReference>
<feature type="signal peptide" evidence="2">
    <location>
        <begin position="1"/>
        <end position="18"/>
    </location>
</feature>
<evidence type="ECO:0000313" key="3">
    <source>
        <dbReference type="EMBL" id="KAK4743906.1"/>
    </source>
</evidence>
<dbReference type="InterPro" id="IPR038595">
    <property type="entry name" value="LOR_sf"/>
</dbReference>
<evidence type="ECO:0000313" key="4">
    <source>
        <dbReference type="Proteomes" id="UP001345219"/>
    </source>
</evidence>
<keyword evidence="4" id="KW-1185">Reference proteome</keyword>
<dbReference type="Gene3D" id="2.40.160.200">
    <property type="entry name" value="LURP1-related"/>
    <property type="match status" value="1"/>
</dbReference>
<dbReference type="PANTHER" id="PTHR31087:SF153">
    <property type="entry name" value="PROTEIN LURP-ONE-RELATED 11"/>
    <property type="match status" value="1"/>
</dbReference>
<comment type="similarity">
    <text evidence="1">Belongs to the LOR family.</text>
</comment>
<dbReference type="PANTHER" id="PTHR31087">
    <property type="match status" value="1"/>
</dbReference>
<protein>
    <recommendedName>
        <fullName evidence="5">Protein LURP-one-related 4</fullName>
    </recommendedName>
</protein>